<evidence type="ECO:0000313" key="1">
    <source>
        <dbReference type="EMBL" id="MBX17435.1"/>
    </source>
</evidence>
<proteinExistence type="predicted"/>
<accession>A0A2P2LHI1</accession>
<dbReference type="EMBL" id="GGEC01036951">
    <property type="protein sequence ID" value="MBX17435.1"/>
    <property type="molecule type" value="Transcribed_RNA"/>
</dbReference>
<sequence length="29" mass="3344">MCAKLKEHENTMICGHLVVKSVKIMLYHS</sequence>
<protein>
    <submittedName>
        <fullName evidence="1">Uncharacterized protein</fullName>
    </submittedName>
</protein>
<dbReference type="AlphaFoldDB" id="A0A2P2LHI1"/>
<organism evidence="1">
    <name type="scientific">Rhizophora mucronata</name>
    <name type="common">Asiatic mangrove</name>
    <dbReference type="NCBI Taxonomy" id="61149"/>
    <lineage>
        <taxon>Eukaryota</taxon>
        <taxon>Viridiplantae</taxon>
        <taxon>Streptophyta</taxon>
        <taxon>Embryophyta</taxon>
        <taxon>Tracheophyta</taxon>
        <taxon>Spermatophyta</taxon>
        <taxon>Magnoliopsida</taxon>
        <taxon>eudicotyledons</taxon>
        <taxon>Gunneridae</taxon>
        <taxon>Pentapetalae</taxon>
        <taxon>rosids</taxon>
        <taxon>fabids</taxon>
        <taxon>Malpighiales</taxon>
        <taxon>Rhizophoraceae</taxon>
        <taxon>Rhizophora</taxon>
    </lineage>
</organism>
<reference evidence="1" key="1">
    <citation type="submission" date="2018-02" db="EMBL/GenBank/DDBJ databases">
        <title>Rhizophora mucronata_Transcriptome.</title>
        <authorList>
            <person name="Meera S.P."/>
            <person name="Sreeshan A."/>
            <person name="Augustine A."/>
        </authorList>
    </citation>
    <scope>NUCLEOTIDE SEQUENCE</scope>
    <source>
        <tissue evidence="1">Leaf</tissue>
    </source>
</reference>
<name>A0A2P2LHI1_RHIMU</name>